<dbReference type="AlphaFoldDB" id="A0A914DRH6"/>
<keyword evidence="1" id="KW-0732">Signal</keyword>
<evidence type="ECO:0000256" key="1">
    <source>
        <dbReference type="SAM" id="SignalP"/>
    </source>
</evidence>
<dbReference type="Proteomes" id="UP000887540">
    <property type="component" value="Unplaced"/>
</dbReference>
<sequence>MKSISSFLFIIFSCYNLIISGASKERHKHRSDESNGDNDENNPVIDRLAVNLAGAFAKSLLPERSETTTSLAPEVAQGMSSGNGGIPEISNNIRRAPQNFPNLNMFQDGSGGNSEVTEMRGAPTSLNMFQDGSDGNAGITRMRAPTSLNAFQDGSLGSLGTGIDTGLYSNMPGMMNTDIKRAPPNPFENAAGSAYSGGSSIPLPTSQLASLVQGIPGNLNVGSGGIEAINVLRKQKYLADLQQHQHALNEYSAKQLDYLDQQARYQQAMINHRAGAALLMQQQQQDFLNKMKNKYSGIEEQKPLITKTEFEDYQTGGRILNRLNDPAKQFAVKTAAKQAFEAKNEIPGREEFASDDYLKQFFKENYDIEFPEEDELSNLSEEDKQTLKELKEYLIKEAQKDGKILKDGVFKTMEEFSTKRRSSKTYEEGDNLEKELAKLEENVCSKCIPIEMRKIRGAWTQIYGNPNVLKKTFSTIMTLMEMEKLEEKRETTDMQPKHASCVGMELGKSMKGESKINIFFRDDSEQNELHEMKGKGTLVDDMVLKMTTSSFETKLCLVKAGPAEVPSYEYMVLVESSGENKCKSYHVFARDKDEFDRRYYDDIADFMKTEVIDYEVLPVAALPKAEMCQV</sequence>
<feature type="signal peptide" evidence="1">
    <location>
        <begin position="1"/>
        <end position="22"/>
    </location>
</feature>
<dbReference type="WBParaSite" id="ACRNAN_scaffold335.g18468.t1">
    <property type="protein sequence ID" value="ACRNAN_scaffold335.g18468.t1"/>
    <property type="gene ID" value="ACRNAN_scaffold335.g18468"/>
</dbReference>
<evidence type="ECO:0000313" key="3">
    <source>
        <dbReference type="WBParaSite" id="ACRNAN_scaffold335.g18468.t1"/>
    </source>
</evidence>
<organism evidence="2 3">
    <name type="scientific">Acrobeloides nanus</name>
    <dbReference type="NCBI Taxonomy" id="290746"/>
    <lineage>
        <taxon>Eukaryota</taxon>
        <taxon>Metazoa</taxon>
        <taxon>Ecdysozoa</taxon>
        <taxon>Nematoda</taxon>
        <taxon>Chromadorea</taxon>
        <taxon>Rhabditida</taxon>
        <taxon>Tylenchina</taxon>
        <taxon>Cephalobomorpha</taxon>
        <taxon>Cephaloboidea</taxon>
        <taxon>Cephalobidae</taxon>
        <taxon>Acrobeloides</taxon>
    </lineage>
</organism>
<keyword evidence="2" id="KW-1185">Reference proteome</keyword>
<proteinExistence type="predicted"/>
<name>A0A914DRH6_9BILA</name>
<evidence type="ECO:0000313" key="2">
    <source>
        <dbReference type="Proteomes" id="UP000887540"/>
    </source>
</evidence>
<protein>
    <submittedName>
        <fullName evidence="3">Uncharacterized protein</fullName>
    </submittedName>
</protein>
<accession>A0A914DRH6</accession>
<feature type="chain" id="PRO_5037227078" evidence="1">
    <location>
        <begin position="23"/>
        <end position="630"/>
    </location>
</feature>
<reference evidence="3" key="1">
    <citation type="submission" date="2022-11" db="UniProtKB">
        <authorList>
            <consortium name="WormBaseParasite"/>
        </authorList>
    </citation>
    <scope>IDENTIFICATION</scope>
</reference>